<reference evidence="11 12" key="1">
    <citation type="journal article" date="2016" name="Nat. Commun.">
        <title>Thousands of microbial genomes shed light on interconnected biogeochemical processes in an aquifer system.</title>
        <authorList>
            <person name="Anantharaman K."/>
            <person name="Brown C.T."/>
            <person name="Hug L.A."/>
            <person name="Sharon I."/>
            <person name="Castelle C.J."/>
            <person name="Probst A.J."/>
            <person name="Thomas B.C."/>
            <person name="Singh A."/>
            <person name="Wilkins M.J."/>
            <person name="Karaoz U."/>
            <person name="Brodie E.L."/>
            <person name="Williams K.H."/>
            <person name="Hubbard S.S."/>
            <person name="Banfield J.F."/>
        </authorList>
    </citation>
    <scope>NUCLEOTIDE SEQUENCE [LARGE SCALE GENOMIC DNA]</scope>
</reference>
<dbReference type="Gene3D" id="3.20.20.70">
    <property type="entry name" value="Aldolase class I"/>
    <property type="match status" value="1"/>
</dbReference>
<name>A0A1G2B668_9BACT</name>
<protein>
    <recommendedName>
        <fullName evidence="9">Orotidine 5'-phosphate decarboxylase</fullName>
        <ecNumber evidence="9">4.1.1.23</ecNumber>
    </recommendedName>
</protein>
<sequence length="268" mass="29818">MSQKASYSQRIESVRNPAAKKLLQLMEEKQSNLVFANDETDPEKFLEITDKIGPEIAVFKTHIDVIENFTPAIIDQLRSLKKEHQFMIFEDRKFADIGNTVILQYEKGIYHIVEWADFVNAHVVPGPGIIEGLREVGMKQKEPRGLILLVQMTPEGNLATDEYMQKGVEMAKQYDDFVVGFIGNGGDVTELKKLSALSDPRFIIFTPGVKIGGGGDTLKQRYTTPAEVIAAGSDLLIVGRGISSADDPLAAAKEYRRIGWEAYREAVA</sequence>
<evidence type="ECO:0000256" key="2">
    <source>
        <dbReference type="ARBA" id="ARBA00004861"/>
    </source>
</evidence>
<evidence type="ECO:0000256" key="6">
    <source>
        <dbReference type="ARBA" id="ARBA00049157"/>
    </source>
</evidence>
<dbReference type="CDD" id="cd04725">
    <property type="entry name" value="OMP_decarboxylase_like"/>
    <property type="match status" value="1"/>
</dbReference>
<evidence type="ECO:0000256" key="9">
    <source>
        <dbReference type="RuleBase" id="RU000512"/>
    </source>
</evidence>
<keyword evidence="4 9" id="KW-0665">Pyrimidine biosynthesis</keyword>
<dbReference type="GO" id="GO:0006207">
    <property type="term" value="P:'de novo' pyrimidine nucleobase biosynthetic process"/>
    <property type="evidence" value="ECO:0007669"/>
    <property type="project" value="InterPro"/>
</dbReference>
<dbReference type="InterPro" id="IPR014732">
    <property type="entry name" value="OMPdecase"/>
</dbReference>
<dbReference type="NCBIfam" id="TIGR01740">
    <property type="entry name" value="pyrF"/>
    <property type="match status" value="1"/>
</dbReference>
<feature type="binding site" evidence="8">
    <location>
        <position position="240"/>
    </location>
    <ligand>
        <name>substrate</name>
    </ligand>
</feature>
<dbReference type="PROSITE" id="PS00156">
    <property type="entry name" value="OMPDECASE"/>
    <property type="match status" value="1"/>
</dbReference>
<feature type="active site" description="For OMPdecase activity" evidence="7">
    <location>
        <position position="96"/>
    </location>
</feature>
<organism evidence="11 12">
    <name type="scientific">Candidatus Kerfeldbacteria bacterium RIFCSPLOWO2_01_FULL_48_11</name>
    <dbReference type="NCBI Taxonomy" id="1798543"/>
    <lineage>
        <taxon>Bacteria</taxon>
        <taxon>Candidatus Kerfeldiibacteriota</taxon>
    </lineage>
</organism>
<evidence type="ECO:0000256" key="3">
    <source>
        <dbReference type="ARBA" id="ARBA00022793"/>
    </source>
</evidence>
<dbReference type="SMART" id="SM00934">
    <property type="entry name" value="OMPdecase"/>
    <property type="match status" value="1"/>
</dbReference>
<keyword evidence="3 9" id="KW-0210">Decarboxylase</keyword>
<comment type="catalytic activity">
    <reaction evidence="6 9">
        <text>orotidine 5'-phosphate + H(+) = UMP + CO2</text>
        <dbReference type="Rhea" id="RHEA:11596"/>
        <dbReference type="ChEBI" id="CHEBI:15378"/>
        <dbReference type="ChEBI" id="CHEBI:16526"/>
        <dbReference type="ChEBI" id="CHEBI:57538"/>
        <dbReference type="ChEBI" id="CHEBI:57865"/>
        <dbReference type="EC" id="4.1.1.23"/>
    </reaction>
</comment>
<feature type="binding site" evidence="8">
    <location>
        <position position="60"/>
    </location>
    <ligand>
        <name>substrate</name>
    </ligand>
</feature>
<evidence type="ECO:0000313" key="12">
    <source>
        <dbReference type="Proteomes" id="UP000179164"/>
    </source>
</evidence>
<dbReference type="GO" id="GO:0004590">
    <property type="term" value="F:orotidine-5'-phosphate decarboxylase activity"/>
    <property type="evidence" value="ECO:0007669"/>
    <property type="project" value="UniProtKB-EC"/>
</dbReference>
<dbReference type="FunFam" id="3.20.20.70:FF:000114">
    <property type="entry name" value="Decarboxylase,orotidine phosphate"/>
    <property type="match status" value="1"/>
</dbReference>
<dbReference type="STRING" id="1798543.A2898_01170"/>
<feature type="active site" description="For OMPdecase activity" evidence="7">
    <location>
        <position position="93"/>
    </location>
</feature>
<dbReference type="Proteomes" id="UP000179164">
    <property type="component" value="Unassembled WGS sequence"/>
</dbReference>
<dbReference type="InterPro" id="IPR011060">
    <property type="entry name" value="RibuloseP-bd_barrel"/>
</dbReference>
<feature type="binding site" evidence="8">
    <location>
        <position position="38"/>
    </location>
    <ligand>
        <name>substrate</name>
    </ligand>
</feature>
<comment type="similarity">
    <text evidence="9">Belongs to the OMP decarboxylase family.</text>
</comment>
<comment type="function">
    <text evidence="1">Catalyzes the decarboxylation of orotidine 5'-monophosphate (OMP) to uridine 5'-monophosphate (UMP).</text>
</comment>
<evidence type="ECO:0000256" key="1">
    <source>
        <dbReference type="ARBA" id="ARBA00002356"/>
    </source>
</evidence>
<feature type="binding site" evidence="8">
    <location>
        <position position="153"/>
    </location>
    <ligand>
        <name>substrate</name>
    </ligand>
</feature>
<dbReference type="EC" id="4.1.1.23" evidence="9"/>
<accession>A0A1G2B668</accession>
<dbReference type="AlphaFoldDB" id="A0A1G2B668"/>
<feature type="active site" description="For OMPdecase activity" evidence="7">
    <location>
        <position position="91"/>
    </location>
</feature>
<dbReference type="EMBL" id="MHKE01000005">
    <property type="protein sequence ID" value="OGY84694.1"/>
    <property type="molecule type" value="Genomic_DNA"/>
</dbReference>
<evidence type="ECO:0000256" key="7">
    <source>
        <dbReference type="PIRSR" id="PIRSR614732-1"/>
    </source>
</evidence>
<feature type="binding site" evidence="8">
    <location>
        <position position="239"/>
    </location>
    <ligand>
        <name>substrate</name>
    </ligand>
</feature>
<keyword evidence="5 9" id="KW-0456">Lyase</keyword>
<dbReference type="GO" id="GO:0044205">
    <property type="term" value="P:'de novo' UMP biosynthetic process"/>
    <property type="evidence" value="ECO:0007669"/>
    <property type="project" value="UniProtKB-UniPathway"/>
</dbReference>
<dbReference type="UniPathway" id="UPA00070">
    <property type="reaction ID" value="UER00120"/>
</dbReference>
<dbReference type="Pfam" id="PF00215">
    <property type="entry name" value="OMPdecase"/>
    <property type="match status" value="1"/>
</dbReference>
<gene>
    <name evidence="11" type="ORF">A2898_01170</name>
</gene>
<evidence type="ECO:0000256" key="8">
    <source>
        <dbReference type="PIRSR" id="PIRSR614732-2"/>
    </source>
</evidence>
<evidence type="ECO:0000313" key="11">
    <source>
        <dbReference type="EMBL" id="OGY84694.1"/>
    </source>
</evidence>
<proteinExistence type="inferred from homology"/>
<feature type="domain" description="Orotidine 5'-phosphate decarboxylase" evidence="10">
    <location>
        <begin position="32"/>
        <end position="255"/>
    </location>
</feature>
<evidence type="ECO:0000256" key="5">
    <source>
        <dbReference type="ARBA" id="ARBA00023239"/>
    </source>
</evidence>
<dbReference type="GO" id="GO:0004588">
    <property type="term" value="F:orotate phosphoribosyltransferase activity"/>
    <property type="evidence" value="ECO:0007669"/>
    <property type="project" value="TreeGrafter"/>
</dbReference>
<dbReference type="InterPro" id="IPR013785">
    <property type="entry name" value="Aldolase_TIM"/>
</dbReference>
<dbReference type="PANTHER" id="PTHR19278">
    <property type="entry name" value="OROTATE PHOSPHORIBOSYLTRANSFERASE"/>
    <property type="match status" value="1"/>
</dbReference>
<evidence type="ECO:0000259" key="10">
    <source>
        <dbReference type="SMART" id="SM00934"/>
    </source>
</evidence>
<comment type="pathway">
    <text evidence="2 9">Pyrimidine metabolism; UMP biosynthesis via de novo pathway; UMP from orotate: step 2/2.</text>
</comment>
<dbReference type="InterPro" id="IPR018089">
    <property type="entry name" value="OMPdecase_AS"/>
</dbReference>
<dbReference type="InterPro" id="IPR001754">
    <property type="entry name" value="OMPdeCOase_dom"/>
</dbReference>
<comment type="caution">
    <text evidence="11">The sequence shown here is derived from an EMBL/GenBank/DDBJ whole genome shotgun (WGS) entry which is preliminary data.</text>
</comment>
<evidence type="ECO:0000256" key="4">
    <source>
        <dbReference type="ARBA" id="ARBA00022975"/>
    </source>
</evidence>
<dbReference type="PANTHER" id="PTHR19278:SF9">
    <property type="entry name" value="URIDINE 5'-MONOPHOSPHATE SYNTHASE"/>
    <property type="match status" value="1"/>
</dbReference>
<dbReference type="SUPFAM" id="SSF51366">
    <property type="entry name" value="Ribulose-phoshate binding barrel"/>
    <property type="match status" value="1"/>
</dbReference>